<evidence type="ECO:0000313" key="1">
    <source>
        <dbReference type="EMBL" id="MPC88763.1"/>
    </source>
</evidence>
<keyword evidence="2" id="KW-1185">Reference proteome</keyword>
<dbReference type="Proteomes" id="UP000324222">
    <property type="component" value="Unassembled WGS sequence"/>
</dbReference>
<reference evidence="1 2" key="1">
    <citation type="submission" date="2019-05" db="EMBL/GenBank/DDBJ databases">
        <title>Another draft genome of Portunus trituberculatus and its Hox gene families provides insights of decapod evolution.</title>
        <authorList>
            <person name="Jeong J.-H."/>
            <person name="Song I."/>
            <person name="Kim S."/>
            <person name="Choi T."/>
            <person name="Kim D."/>
            <person name="Ryu S."/>
            <person name="Kim W."/>
        </authorList>
    </citation>
    <scope>NUCLEOTIDE SEQUENCE [LARGE SCALE GENOMIC DNA]</scope>
    <source>
        <tissue evidence="1">Muscle</tissue>
    </source>
</reference>
<evidence type="ECO:0000313" key="2">
    <source>
        <dbReference type="Proteomes" id="UP000324222"/>
    </source>
</evidence>
<proteinExistence type="predicted"/>
<comment type="caution">
    <text evidence="1">The sequence shown here is derived from an EMBL/GenBank/DDBJ whole genome shotgun (WGS) entry which is preliminary data.</text>
</comment>
<dbReference type="EMBL" id="VSRR010078881">
    <property type="protein sequence ID" value="MPC88763.1"/>
    <property type="molecule type" value="Genomic_DNA"/>
</dbReference>
<sequence length="151" mass="16761">MLWGVLSGSARVLRRRLAVNRVYLALSGRGKDLSGGWIMNETVTLDSRDDYFLWERAVLRWCGRGVVVIRRKVGVRWYCRETGSGGPEVMATQVDKTMLIGPEVSQPQCCKNGGGGVFKLAVSAHMSCPTLLSVLVDRIRPVYYLGFPVVL</sequence>
<accession>A0A5B7J2T6</accession>
<protein>
    <submittedName>
        <fullName evidence="1">Uncharacterized protein</fullName>
    </submittedName>
</protein>
<dbReference type="AlphaFoldDB" id="A0A5B7J2T6"/>
<name>A0A5B7J2T6_PORTR</name>
<organism evidence="1 2">
    <name type="scientific">Portunus trituberculatus</name>
    <name type="common">Swimming crab</name>
    <name type="synonym">Neptunus trituberculatus</name>
    <dbReference type="NCBI Taxonomy" id="210409"/>
    <lineage>
        <taxon>Eukaryota</taxon>
        <taxon>Metazoa</taxon>
        <taxon>Ecdysozoa</taxon>
        <taxon>Arthropoda</taxon>
        <taxon>Crustacea</taxon>
        <taxon>Multicrustacea</taxon>
        <taxon>Malacostraca</taxon>
        <taxon>Eumalacostraca</taxon>
        <taxon>Eucarida</taxon>
        <taxon>Decapoda</taxon>
        <taxon>Pleocyemata</taxon>
        <taxon>Brachyura</taxon>
        <taxon>Eubrachyura</taxon>
        <taxon>Portunoidea</taxon>
        <taxon>Portunidae</taxon>
        <taxon>Portuninae</taxon>
        <taxon>Portunus</taxon>
    </lineage>
</organism>
<gene>
    <name evidence="1" type="ORF">E2C01_083683</name>
</gene>